<reference evidence="3 4" key="1">
    <citation type="journal article" date="2019" name="Int. J. Syst. Evol. Microbiol.">
        <title>The Global Catalogue of Microorganisms (GCM) 10K type strain sequencing project: providing services to taxonomists for standard genome sequencing and annotation.</title>
        <authorList>
            <consortium name="The Broad Institute Genomics Platform"/>
            <consortium name="The Broad Institute Genome Sequencing Center for Infectious Disease"/>
            <person name="Wu L."/>
            <person name="Ma J."/>
        </authorList>
    </citation>
    <scope>NUCLEOTIDE SEQUENCE [LARGE SCALE GENOMIC DNA]</scope>
    <source>
        <strain evidence="3 4">JCM 13518</strain>
    </source>
</reference>
<keyword evidence="4" id="KW-1185">Reference proteome</keyword>
<evidence type="ECO:0000313" key="3">
    <source>
        <dbReference type="EMBL" id="GAA1730094.1"/>
    </source>
</evidence>
<comment type="caution">
    <text evidence="3">The sequence shown here is derived from an EMBL/GenBank/DDBJ whole genome shotgun (WGS) entry which is preliminary data.</text>
</comment>
<protein>
    <recommendedName>
        <fullName evidence="2">Tetratrico peptide repeat group 5 domain-containing protein</fullName>
    </recommendedName>
</protein>
<evidence type="ECO:0000256" key="1">
    <source>
        <dbReference type="SAM" id="MobiDB-lite"/>
    </source>
</evidence>
<dbReference type="InterPro" id="IPR011990">
    <property type="entry name" value="TPR-like_helical_dom_sf"/>
</dbReference>
<dbReference type="SUPFAM" id="SSF48452">
    <property type="entry name" value="TPR-like"/>
    <property type="match status" value="1"/>
</dbReference>
<evidence type="ECO:0000259" key="2">
    <source>
        <dbReference type="Pfam" id="PF12688"/>
    </source>
</evidence>
<dbReference type="Gene3D" id="1.25.40.10">
    <property type="entry name" value="Tetratricopeptide repeat domain"/>
    <property type="match status" value="1"/>
</dbReference>
<gene>
    <name evidence="3" type="ORF">GCM10009710_08390</name>
</gene>
<dbReference type="Proteomes" id="UP001501057">
    <property type="component" value="Unassembled WGS sequence"/>
</dbReference>
<organism evidence="3 4">
    <name type="scientific">Aeromicrobium alkaliterrae</name>
    <dbReference type="NCBI Taxonomy" id="302168"/>
    <lineage>
        <taxon>Bacteria</taxon>
        <taxon>Bacillati</taxon>
        <taxon>Actinomycetota</taxon>
        <taxon>Actinomycetes</taxon>
        <taxon>Propionibacteriales</taxon>
        <taxon>Nocardioidaceae</taxon>
        <taxon>Aeromicrobium</taxon>
    </lineage>
</organism>
<dbReference type="RefSeq" id="WP_344198058.1">
    <property type="nucleotide sequence ID" value="NZ_BAAAME010000002.1"/>
</dbReference>
<dbReference type="EMBL" id="BAAAME010000002">
    <property type="protein sequence ID" value="GAA1730094.1"/>
    <property type="molecule type" value="Genomic_DNA"/>
</dbReference>
<dbReference type="Pfam" id="PF12688">
    <property type="entry name" value="TPR_5"/>
    <property type="match status" value="1"/>
</dbReference>
<feature type="region of interest" description="Disordered" evidence="1">
    <location>
        <begin position="1"/>
        <end position="29"/>
    </location>
</feature>
<feature type="domain" description="Tetratrico peptide repeat group 5" evidence="2">
    <location>
        <begin position="13"/>
        <end position="124"/>
    </location>
</feature>
<dbReference type="InterPro" id="IPR041656">
    <property type="entry name" value="TPR_5"/>
</dbReference>
<evidence type="ECO:0000313" key="4">
    <source>
        <dbReference type="Proteomes" id="UP001501057"/>
    </source>
</evidence>
<feature type="compositionally biased region" description="Basic and acidic residues" evidence="1">
    <location>
        <begin position="10"/>
        <end position="29"/>
    </location>
</feature>
<sequence length="133" mass="14126">MSTPDPAGDDAVRLFEEAGEHDSAGREEQAAPLYVQALQAGLDDDRHAQAVVQLASTLRNLGRVEEAVELLETLAPDTSVGSARAAFLALALHDAGRPDEALRVALEALIPTLPRYQRSLTAYVAGINAAPER</sequence>
<proteinExistence type="predicted"/>
<accession>A0ABN2JMI4</accession>
<name>A0ABN2JMI4_9ACTN</name>